<accession>A0A5J4PL28</accession>
<evidence type="ECO:0000313" key="2">
    <source>
        <dbReference type="EMBL" id="KAA6310247.1"/>
    </source>
</evidence>
<name>A0A5J4PL28_9ZZZZ</name>
<gene>
    <name evidence="2" type="ORF">EZS27_038415</name>
</gene>
<dbReference type="SUPFAM" id="SSF53850">
    <property type="entry name" value="Periplasmic binding protein-like II"/>
    <property type="match status" value="1"/>
</dbReference>
<dbReference type="Gene3D" id="3.40.190.10">
    <property type="entry name" value="Periplasmic binding protein-like II"/>
    <property type="match status" value="2"/>
</dbReference>
<comment type="caution">
    <text evidence="2">The sequence shown here is derived from an EMBL/GenBank/DDBJ whole genome shotgun (WGS) entry which is preliminary data.</text>
</comment>
<feature type="domain" description="PBP" evidence="1">
    <location>
        <begin position="2"/>
        <end position="68"/>
    </location>
</feature>
<dbReference type="InterPro" id="IPR024370">
    <property type="entry name" value="PBP_domain"/>
</dbReference>
<dbReference type="AlphaFoldDB" id="A0A5J4PL28"/>
<dbReference type="EMBL" id="SNRY01007523">
    <property type="protein sequence ID" value="KAA6310247.1"/>
    <property type="molecule type" value="Genomic_DNA"/>
</dbReference>
<evidence type="ECO:0000259" key="1">
    <source>
        <dbReference type="Pfam" id="PF12849"/>
    </source>
</evidence>
<sequence length="92" mass="10435">TTHLSFRNEIKVMSVSASNTPILGNSYKPYQAYLYYGDYPLTRNIYVLLNDPRNGLPWGFASFLTSDRGQRIILKSGLVPATQPVRIVKIKE</sequence>
<dbReference type="Pfam" id="PF12849">
    <property type="entry name" value="PBP_like_2"/>
    <property type="match status" value="1"/>
</dbReference>
<protein>
    <submittedName>
        <fullName evidence="2">Phosphate-binding protein PstS</fullName>
    </submittedName>
</protein>
<feature type="non-terminal residue" evidence="2">
    <location>
        <position position="1"/>
    </location>
</feature>
<organism evidence="2">
    <name type="scientific">termite gut metagenome</name>
    <dbReference type="NCBI Taxonomy" id="433724"/>
    <lineage>
        <taxon>unclassified sequences</taxon>
        <taxon>metagenomes</taxon>
        <taxon>organismal metagenomes</taxon>
    </lineage>
</organism>
<proteinExistence type="predicted"/>
<reference evidence="2" key="1">
    <citation type="submission" date="2019-03" db="EMBL/GenBank/DDBJ databases">
        <title>Single cell metagenomics reveals metabolic interactions within the superorganism composed of flagellate Streblomastix strix and complex community of Bacteroidetes bacteria on its surface.</title>
        <authorList>
            <person name="Treitli S.C."/>
            <person name="Kolisko M."/>
            <person name="Husnik F."/>
            <person name="Keeling P."/>
            <person name="Hampl V."/>
        </authorList>
    </citation>
    <scope>NUCLEOTIDE SEQUENCE</scope>
    <source>
        <strain evidence="2">STM</strain>
    </source>
</reference>